<evidence type="ECO:0000256" key="1">
    <source>
        <dbReference type="ARBA" id="ARBA00022723"/>
    </source>
</evidence>
<dbReference type="InterPro" id="IPR001138">
    <property type="entry name" value="Zn2Cys6_DnaBD"/>
</dbReference>
<comment type="caution">
    <text evidence="8">The sequence shown here is derived from an EMBL/GenBank/DDBJ whole genome shotgun (WGS) entry which is preliminary data.</text>
</comment>
<feature type="compositionally biased region" description="Polar residues" evidence="6">
    <location>
        <begin position="21"/>
        <end position="37"/>
    </location>
</feature>
<dbReference type="Pfam" id="PF00172">
    <property type="entry name" value="Zn_clus"/>
    <property type="match status" value="1"/>
</dbReference>
<name>A0A9P4N3K8_9PLEO</name>
<dbReference type="PROSITE" id="PS00463">
    <property type="entry name" value="ZN2_CY6_FUNGAL_1"/>
    <property type="match status" value="1"/>
</dbReference>
<keyword evidence="1" id="KW-0479">Metal-binding</keyword>
<dbReference type="Proteomes" id="UP000800093">
    <property type="component" value="Unassembled WGS sequence"/>
</dbReference>
<reference evidence="9" key="1">
    <citation type="journal article" date="2020" name="Stud. Mycol.">
        <title>101 Dothideomycetes genomes: A test case for predicting lifestyles and emergence of pathogens.</title>
        <authorList>
            <person name="Haridas S."/>
            <person name="Albert R."/>
            <person name="Binder M."/>
            <person name="Bloem J."/>
            <person name="LaButti K."/>
            <person name="Salamov A."/>
            <person name="Andreopoulos B."/>
            <person name="Baker S."/>
            <person name="Barry K."/>
            <person name="Bills G."/>
            <person name="Bluhm B."/>
            <person name="Cannon C."/>
            <person name="Castanera R."/>
            <person name="Culley D."/>
            <person name="Daum C."/>
            <person name="Ezra D."/>
            <person name="Gonzalez J."/>
            <person name="Henrissat B."/>
            <person name="Kuo A."/>
            <person name="Liang C."/>
            <person name="Lipzen A."/>
            <person name="Lutzoni F."/>
            <person name="Magnuson J."/>
            <person name="Mondo S."/>
            <person name="Nolan M."/>
            <person name="Ohm R."/>
            <person name="Pangilinan J."/>
            <person name="Park H.-J."/>
            <person name="Ramirez L."/>
            <person name="Alfaro M."/>
            <person name="Sun H."/>
            <person name="Tritt A."/>
            <person name="Yoshinaga Y."/>
            <person name="Zwiers L.-H."/>
            <person name="Turgeon B."/>
            <person name="Goodwin S."/>
            <person name="Spatafora J."/>
            <person name="Crous P."/>
            <person name="Grigoriev I."/>
        </authorList>
    </citation>
    <scope>NUCLEOTIDE SEQUENCE [LARGE SCALE GENOMIC DNA]</scope>
    <source>
        <strain evidence="9">CBS 304.66</strain>
    </source>
</reference>
<evidence type="ECO:0000256" key="5">
    <source>
        <dbReference type="ARBA" id="ARBA00023242"/>
    </source>
</evidence>
<dbReference type="InterPro" id="IPR050675">
    <property type="entry name" value="OAF3"/>
</dbReference>
<evidence type="ECO:0000259" key="7">
    <source>
        <dbReference type="PROSITE" id="PS50048"/>
    </source>
</evidence>
<keyword evidence="2" id="KW-0805">Transcription regulation</keyword>
<dbReference type="SUPFAM" id="SSF57701">
    <property type="entry name" value="Zn2/Cys6 DNA-binding domain"/>
    <property type="match status" value="1"/>
</dbReference>
<dbReference type="GO" id="GO:0045122">
    <property type="term" value="P:aflatoxin biosynthetic process"/>
    <property type="evidence" value="ECO:0007669"/>
    <property type="project" value="InterPro"/>
</dbReference>
<dbReference type="GO" id="GO:0008270">
    <property type="term" value="F:zinc ion binding"/>
    <property type="evidence" value="ECO:0007669"/>
    <property type="project" value="InterPro"/>
</dbReference>
<dbReference type="EMBL" id="ML986615">
    <property type="protein sequence ID" value="KAF2264567.1"/>
    <property type="molecule type" value="Genomic_DNA"/>
</dbReference>
<dbReference type="Gene3D" id="4.10.240.10">
    <property type="entry name" value="Zn(2)-C6 fungal-type DNA-binding domain"/>
    <property type="match status" value="1"/>
</dbReference>
<evidence type="ECO:0000313" key="8">
    <source>
        <dbReference type="EMBL" id="KAF2264567.1"/>
    </source>
</evidence>
<feature type="region of interest" description="Disordered" evidence="6">
    <location>
        <begin position="1"/>
        <end position="43"/>
    </location>
</feature>
<dbReference type="OrthoDB" id="2943660at2759"/>
<dbReference type="AlphaFoldDB" id="A0A9P4N3K8"/>
<dbReference type="GO" id="GO:0005634">
    <property type="term" value="C:nucleus"/>
    <property type="evidence" value="ECO:0007669"/>
    <property type="project" value="InterPro"/>
</dbReference>
<evidence type="ECO:0000256" key="2">
    <source>
        <dbReference type="ARBA" id="ARBA00023015"/>
    </source>
</evidence>
<dbReference type="PRINTS" id="PR00755">
    <property type="entry name" value="AFLATOXINBRP"/>
</dbReference>
<feature type="domain" description="Zn(2)-C6 fungal-type" evidence="7">
    <location>
        <begin position="47"/>
        <end position="77"/>
    </location>
</feature>
<feature type="compositionally biased region" description="Low complexity" evidence="6">
    <location>
        <begin position="121"/>
        <end position="131"/>
    </location>
</feature>
<evidence type="ECO:0000313" key="9">
    <source>
        <dbReference type="Proteomes" id="UP000800093"/>
    </source>
</evidence>
<dbReference type="GO" id="GO:0000981">
    <property type="term" value="F:DNA-binding transcription factor activity, RNA polymerase II-specific"/>
    <property type="evidence" value="ECO:0007669"/>
    <property type="project" value="InterPro"/>
</dbReference>
<dbReference type="Pfam" id="PF08493">
    <property type="entry name" value="AflR"/>
    <property type="match status" value="1"/>
</dbReference>
<dbReference type="PANTHER" id="PTHR31069">
    <property type="entry name" value="OLEATE-ACTIVATED TRANSCRIPTION FACTOR 1-RELATED"/>
    <property type="match status" value="1"/>
</dbReference>
<evidence type="ECO:0000256" key="4">
    <source>
        <dbReference type="ARBA" id="ARBA00023163"/>
    </source>
</evidence>
<keyword evidence="4" id="KW-0804">Transcription</keyword>
<dbReference type="CDD" id="cd00067">
    <property type="entry name" value="GAL4"/>
    <property type="match status" value="1"/>
</dbReference>
<gene>
    <name evidence="8" type="ORF">CC78DRAFT_230175</name>
</gene>
<evidence type="ECO:0000256" key="3">
    <source>
        <dbReference type="ARBA" id="ARBA00023125"/>
    </source>
</evidence>
<organism evidence="8 9">
    <name type="scientific">Lojkania enalia</name>
    <dbReference type="NCBI Taxonomy" id="147567"/>
    <lineage>
        <taxon>Eukaryota</taxon>
        <taxon>Fungi</taxon>
        <taxon>Dikarya</taxon>
        <taxon>Ascomycota</taxon>
        <taxon>Pezizomycotina</taxon>
        <taxon>Dothideomycetes</taxon>
        <taxon>Pleosporomycetidae</taxon>
        <taxon>Pleosporales</taxon>
        <taxon>Pleosporales incertae sedis</taxon>
        <taxon>Lojkania</taxon>
    </lineage>
</organism>
<dbReference type="InterPro" id="IPR036864">
    <property type="entry name" value="Zn2-C6_fun-type_DNA-bd_sf"/>
</dbReference>
<dbReference type="GO" id="GO:0003677">
    <property type="term" value="F:DNA binding"/>
    <property type="evidence" value="ECO:0007669"/>
    <property type="project" value="UniProtKB-KW"/>
</dbReference>
<dbReference type="SMART" id="SM00066">
    <property type="entry name" value="GAL4"/>
    <property type="match status" value="1"/>
</dbReference>
<proteinExistence type="predicted"/>
<dbReference type="InterPro" id="IPR013700">
    <property type="entry name" value="AflR"/>
</dbReference>
<keyword evidence="3" id="KW-0238">DNA-binding</keyword>
<feature type="region of interest" description="Disordered" evidence="6">
    <location>
        <begin position="85"/>
        <end position="133"/>
    </location>
</feature>
<dbReference type="PANTHER" id="PTHR31069:SF31">
    <property type="entry name" value="MONODICTYPHENONE CLUSTER TRANSCRIPTION FACTOR-RELATED"/>
    <property type="match status" value="1"/>
</dbReference>
<accession>A0A9P4N3K8</accession>
<evidence type="ECO:0000256" key="6">
    <source>
        <dbReference type="SAM" id="MobiDB-lite"/>
    </source>
</evidence>
<protein>
    <submittedName>
        <fullName evidence="8">Zn-II 2Cys6 regulatory protein</fullName>
    </submittedName>
</protein>
<dbReference type="PROSITE" id="PS50048">
    <property type="entry name" value="ZN2_CY6_FUNGAL_2"/>
    <property type="match status" value="1"/>
</dbReference>
<keyword evidence="9" id="KW-1185">Reference proteome</keyword>
<keyword evidence="5" id="KW-0539">Nucleus</keyword>
<sequence length="476" mass="51851">MFQAVSQPHPVQHSSSPPIDSMSTLPQNVMVTSNPTGEQKPRKLRASCDACSRAKVKCDKVRPTCHRCGNMGICCNYSPSMRLGKPRKNRNPDGTIMRDVSPASSCGPLQLGPRPDMIPRTTTSTTESSPEPMDPFFFGPATPEYHYQDAYMASGFDGSQSPYSETGSFVSGWSNDDHLMFQNPSELFPGIPSFPPSTPSYAGHVRSSSVQSQPEMFQPMDGLHSPPVSSPQFLSMAEQSMPLFATEKLASPPPVVPAPLPTPPSSATAHGHDCTQFAFSTLNDLCSPPASQLSPNDFNGTSGGLPTLDSVLSTNEAAVGRLFVLLACPCSANPHFSTTIAITIMKILSWYQAIAGMNQPAAESPVLTQMETFTRTPTSLSSFKFHNEDEDSIRTQHILGELRKVEKLIDKFSETYCKSSSHAESGIDGAVYSSLETLLRTRVRDTFKVTMKTAPEEVKRQIASRQQYRARTNTIP</sequence>
<feature type="compositionally biased region" description="Low complexity" evidence="6">
    <location>
        <begin position="1"/>
        <end position="18"/>
    </location>
</feature>